<organism evidence="1 2">
    <name type="scientific">Setaria digitata</name>
    <dbReference type="NCBI Taxonomy" id="48799"/>
    <lineage>
        <taxon>Eukaryota</taxon>
        <taxon>Metazoa</taxon>
        <taxon>Ecdysozoa</taxon>
        <taxon>Nematoda</taxon>
        <taxon>Chromadorea</taxon>
        <taxon>Rhabditida</taxon>
        <taxon>Spirurina</taxon>
        <taxon>Spiruromorpha</taxon>
        <taxon>Filarioidea</taxon>
        <taxon>Setariidae</taxon>
        <taxon>Setaria</taxon>
    </lineage>
</organism>
<evidence type="ECO:0000313" key="2">
    <source>
        <dbReference type="WBParaSite" id="sdigi.contig37.g2533.t1"/>
    </source>
</evidence>
<protein>
    <submittedName>
        <fullName evidence="2">Uncharacterized protein</fullName>
    </submittedName>
</protein>
<sequence length="87" mass="9658">MRISMRLAETEFRANSVTPGAFCFCSDVTSLLFKWKFLERSTAFGTSGAAAKYSEVTRGRYQDCQKYVPARGTAEKGELKKDTAVMG</sequence>
<proteinExistence type="predicted"/>
<reference evidence="2" key="1">
    <citation type="submission" date="2022-11" db="UniProtKB">
        <authorList>
            <consortium name="WormBaseParasite"/>
        </authorList>
    </citation>
    <scope>IDENTIFICATION</scope>
</reference>
<dbReference type="AlphaFoldDB" id="A0A915PYR4"/>
<dbReference type="WBParaSite" id="sdigi.contig37.g2533.t1">
    <property type="protein sequence ID" value="sdigi.contig37.g2533.t1"/>
    <property type="gene ID" value="sdigi.contig37.g2533"/>
</dbReference>
<dbReference type="Proteomes" id="UP000887581">
    <property type="component" value="Unplaced"/>
</dbReference>
<evidence type="ECO:0000313" key="1">
    <source>
        <dbReference type="Proteomes" id="UP000887581"/>
    </source>
</evidence>
<name>A0A915PYR4_9BILA</name>
<keyword evidence="1" id="KW-1185">Reference proteome</keyword>
<accession>A0A915PYR4</accession>